<keyword evidence="3" id="KW-1185">Reference proteome</keyword>
<feature type="region of interest" description="Disordered" evidence="1">
    <location>
        <begin position="13"/>
        <end position="52"/>
    </location>
</feature>
<accession>A0A843US10</accession>
<evidence type="ECO:0000313" key="3">
    <source>
        <dbReference type="Proteomes" id="UP000652761"/>
    </source>
</evidence>
<sequence length="86" mass="9082">MCNGRECKWEAAFRSAQPRGADSAKQRKPGGRQHGHEMGLFHGGPAKEGGAAAAAAAPRKMAAVKACARDAEKAEKVMHLICWGPN</sequence>
<name>A0A843US10_COLES</name>
<proteinExistence type="predicted"/>
<comment type="caution">
    <text evidence="2">The sequence shown here is derived from an EMBL/GenBank/DDBJ whole genome shotgun (WGS) entry which is preliminary data.</text>
</comment>
<gene>
    <name evidence="2" type="ORF">Taro_018814</name>
</gene>
<protein>
    <submittedName>
        <fullName evidence="2">Uncharacterized protein</fullName>
    </submittedName>
</protein>
<evidence type="ECO:0000313" key="2">
    <source>
        <dbReference type="EMBL" id="MQL86278.1"/>
    </source>
</evidence>
<dbReference type="Proteomes" id="UP000652761">
    <property type="component" value="Unassembled WGS sequence"/>
</dbReference>
<dbReference type="OrthoDB" id="695990at2759"/>
<dbReference type="AlphaFoldDB" id="A0A843US10"/>
<evidence type="ECO:0000256" key="1">
    <source>
        <dbReference type="SAM" id="MobiDB-lite"/>
    </source>
</evidence>
<dbReference type="EMBL" id="NMUH01000889">
    <property type="protein sequence ID" value="MQL86278.1"/>
    <property type="molecule type" value="Genomic_DNA"/>
</dbReference>
<dbReference type="InterPro" id="IPR022251">
    <property type="entry name" value="DUF3774_wound-induced"/>
</dbReference>
<dbReference type="Pfam" id="PF12609">
    <property type="entry name" value="DUF3774"/>
    <property type="match status" value="1"/>
</dbReference>
<organism evidence="2 3">
    <name type="scientific">Colocasia esculenta</name>
    <name type="common">Wild taro</name>
    <name type="synonym">Arum esculentum</name>
    <dbReference type="NCBI Taxonomy" id="4460"/>
    <lineage>
        <taxon>Eukaryota</taxon>
        <taxon>Viridiplantae</taxon>
        <taxon>Streptophyta</taxon>
        <taxon>Embryophyta</taxon>
        <taxon>Tracheophyta</taxon>
        <taxon>Spermatophyta</taxon>
        <taxon>Magnoliopsida</taxon>
        <taxon>Liliopsida</taxon>
        <taxon>Araceae</taxon>
        <taxon>Aroideae</taxon>
        <taxon>Colocasieae</taxon>
        <taxon>Colocasia</taxon>
    </lineage>
</organism>
<reference evidence="2" key="1">
    <citation type="submission" date="2017-07" db="EMBL/GenBank/DDBJ databases">
        <title>Taro Niue Genome Assembly and Annotation.</title>
        <authorList>
            <person name="Atibalentja N."/>
            <person name="Keating K."/>
            <person name="Fields C.J."/>
        </authorList>
    </citation>
    <scope>NUCLEOTIDE SEQUENCE</scope>
    <source>
        <strain evidence="2">Niue_2</strain>
        <tissue evidence="2">Leaf</tissue>
    </source>
</reference>